<gene>
    <name evidence="3" type="ORF">psyc5s11_53550</name>
</gene>
<name>A0ABN6J631_9CLOT</name>
<dbReference type="InterPro" id="IPR036390">
    <property type="entry name" value="WH_DNA-bd_sf"/>
</dbReference>
<comment type="similarity">
    <text evidence="1">Belongs to the initiator RepB protein family.</text>
</comment>
<evidence type="ECO:0000256" key="1">
    <source>
        <dbReference type="ARBA" id="ARBA00038283"/>
    </source>
</evidence>
<dbReference type="EMBL" id="AP024849">
    <property type="protein sequence ID" value="BCZ49288.1"/>
    <property type="molecule type" value="Genomic_DNA"/>
</dbReference>
<dbReference type="Pfam" id="PF01051">
    <property type="entry name" value="Rep3_N"/>
    <property type="match status" value="1"/>
</dbReference>
<dbReference type="Proteomes" id="UP000824633">
    <property type="component" value="Chromosome"/>
</dbReference>
<evidence type="ECO:0000313" key="4">
    <source>
        <dbReference type="Proteomes" id="UP000824633"/>
    </source>
</evidence>
<sequence length="239" mass="28435">MESTERKTKVSNYILKNMFANYTEIQIKFFMMVINKAVSAHYAKTTEENRDDIYNYASQEITMSLDFIKKYKGKKHMTKIEIMDTMESLHIVLRLINADGYLETLSAIEKITYEHDKEQFRIILTDEAMEYLILVSENYSCLDLEFLKDLRGKYEMGLYMIHCMYNELKQKSKYYTIEELQDFLNITSGGQTRDTLRYIDSAKEKLKDRGLKLDYEISKRGKKITDIVFRFRQKNHGNI</sequence>
<dbReference type="Pfam" id="PF21205">
    <property type="entry name" value="Rep3_C"/>
    <property type="match status" value="1"/>
</dbReference>
<accession>A0ABN6J631</accession>
<protein>
    <recommendedName>
        <fullName evidence="2">Initiator Rep protein WH1 domain-containing protein</fullName>
    </recommendedName>
</protein>
<dbReference type="InterPro" id="IPR036388">
    <property type="entry name" value="WH-like_DNA-bd_sf"/>
</dbReference>
<proteinExistence type="inferred from homology"/>
<evidence type="ECO:0000259" key="2">
    <source>
        <dbReference type="Pfam" id="PF01051"/>
    </source>
</evidence>
<keyword evidence="4" id="KW-1185">Reference proteome</keyword>
<evidence type="ECO:0000313" key="3">
    <source>
        <dbReference type="EMBL" id="BCZ49288.1"/>
    </source>
</evidence>
<dbReference type="Gene3D" id="1.10.10.10">
    <property type="entry name" value="Winged helix-like DNA-binding domain superfamily/Winged helix DNA-binding domain"/>
    <property type="match status" value="1"/>
</dbReference>
<organism evidence="3 4">
    <name type="scientific">Clostridium gelidum</name>
    <dbReference type="NCBI Taxonomy" id="704125"/>
    <lineage>
        <taxon>Bacteria</taxon>
        <taxon>Bacillati</taxon>
        <taxon>Bacillota</taxon>
        <taxon>Clostridia</taxon>
        <taxon>Eubacteriales</taxon>
        <taxon>Clostridiaceae</taxon>
        <taxon>Clostridium</taxon>
    </lineage>
</organism>
<feature type="domain" description="Initiator Rep protein WH1" evidence="2">
    <location>
        <begin position="10"/>
        <end position="161"/>
    </location>
</feature>
<dbReference type="SUPFAM" id="SSF46785">
    <property type="entry name" value="Winged helix' DNA-binding domain"/>
    <property type="match status" value="1"/>
</dbReference>
<reference evidence="4" key="1">
    <citation type="submission" date="2021-07" db="EMBL/GenBank/DDBJ databases">
        <title>Complete genome sequencing of a Clostridium isolate.</title>
        <authorList>
            <person name="Ueki A."/>
            <person name="Tonouchi A."/>
        </authorList>
    </citation>
    <scope>NUCLEOTIDE SEQUENCE [LARGE SCALE GENOMIC DNA]</scope>
    <source>
        <strain evidence="4">C5S11</strain>
    </source>
</reference>
<dbReference type="InterPro" id="IPR000525">
    <property type="entry name" value="Initiator_Rep_WH1"/>
</dbReference>